<proteinExistence type="predicted"/>
<name>A0A1A9V208_GLOAU</name>
<organism evidence="2 3">
    <name type="scientific">Glossina austeni</name>
    <name type="common">Savannah tsetse fly</name>
    <dbReference type="NCBI Taxonomy" id="7395"/>
    <lineage>
        <taxon>Eukaryota</taxon>
        <taxon>Metazoa</taxon>
        <taxon>Ecdysozoa</taxon>
        <taxon>Arthropoda</taxon>
        <taxon>Hexapoda</taxon>
        <taxon>Insecta</taxon>
        <taxon>Pterygota</taxon>
        <taxon>Neoptera</taxon>
        <taxon>Endopterygota</taxon>
        <taxon>Diptera</taxon>
        <taxon>Brachycera</taxon>
        <taxon>Muscomorpha</taxon>
        <taxon>Hippoboscoidea</taxon>
        <taxon>Glossinidae</taxon>
        <taxon>Glossina</taxon>
    </lineage>
</organism>
<dbReference type="FunFam" id="1.10.340.70:FF:000001">
    <property type="entry name" value="Retrovirus-related Pol polyprotein from transposon gypsy-like Protein"/>
    <property type="match status" value="1"/>
</dbReference>
<protein>
    <submittedName>
        <fullName evidence="2">Integrase_H2C2 domain-containing protein</fullName>
    </submittedName>
</protein>
<dbReference type="Gene3D" id="1.10.340.70">
    <property type="match status" value="1"/>
</dbReference>
<accession>A0A1A9V208</accession>
<dbReference type="InterPro" id="IPR041588">
    <property type="entry name" value="Integrase_H2C2"/>
</dbReference>
<sequence length="227" mass="25411">MDEVILGMDFMAKHGFVLNVERQVLQYANVTLPVTMGYNRHSEISHIAVQRQQGSSKKRRSAQPGNRLQEEARLRKHIWLNGTASSSKMGENASTTKKLLVVPQAETREIIREYHNGSSGEHLGITRIVEKIKQNFYWVGIKDSASAWIRSCDQCSKSKDLKSKPHTVAYRSPVHNTTALPLAKILFGINLRLPADLKFGMPPNVQRAETEYVARMGAIVSVAGLTM</sequence>
<dbReference type="EnsemblMetazoa" id="GAUT023269-RA">
    <property type="protein sequence ID" value="GAUT023269-PA"/>
    <property type="gene ID" value="GAUT023269"/>
</dbReference>
<keyword evidence="3" id="KW-1185">Reference proteome</keyword>
<evidence type="ECO:0000259" key="1">
    <source>
        <dbReference type="Pfam" id="PF17921"/>
    </source>
</evidence>
<evidence type="ECO:0000313" key="3">
    <source>
        <dbReference type="Proteomes" id="UP000078200"/>
    </source>
</evidence>
<dbReference type="Pfam" id="PF17921">
    <property type="entry name" value="Integrase_H2C2"/>
    <property type="match status" value="1"/>
</dbReference>
<dbReference type="STRING" id="7395.A0A1A9V208"/>
<dbReference type="Proteomes" id="UP000078200">
    <property type="component" value="Unassembled WGS sequence"/>
</dbReference>
<feature type="domain" description="Integrase zinc-binding" evidence="1">
    <location>
        <begin position="102"/>
        <end position="159"/>
    </location>
</feature>
<dbReference type="VEuPathDB" id="VectorBase:GAUT023269"/>
<dbReference type="AlphaFoldDB" id="A0A1A9V208"/>
<reference evidence="2" key="1">
    <citation type="submission" date="2020-05" db="UniProtKB">
        <authorList>
            <consortium name="EnsemblMetazoa"/>
        </authorList>
    </citation>
    <scope>IDENTIFICATION</scope>
    <source>
        <strain evidence="2">TTRI</strain>
    </source>
</reference>
<evidence type="ECO:0000313" key="2">
    <source>
        <dbReference type="EnsemblMetazoa" id="GAUT023269-PA"/>
    </source>
</evidence>